<proteinExistence type="predicted"/>
<evidence type="ECO:0000256" key="2">
    <source>
        <dbReference type="SAM" id="Phobius"/>
    </source>
</evidence>
<gene>
    <name evidence="3" type="ORF">SOMG_01931</name>
</gene>
<keyword evidence="2" id="KW-0472">Membrane</keyword>
<feature type="transmembrane region" description="Helical" evidence="2">
    <location>
        <begin position="112"/>
        <end position="133"/>
    </location>
</feature>
<reference evidence="3 4" key="1">
    <citation type="journal article" date="2023" name="G3 (Bethesda)">
        <title>A high-quality reference genome for the fission yeast Schizosaccharomyces osmophilus.</title>
        <authorList>
            <person name="Jia G.S."/>
            <person name="Zhang W.C."/>
            <person name="Liang Y."/>
            <person name="Liu X.H."/>
            <person name="Rhind N."/>
            <person name="Pidoux A."/>
            <person name="Brysch-Herzberg M."/>
            <person name="Du L.L."/>
        </authorList>
    </citation>
    <scope>NUCLEOTIDE SEQUENCE [LARGE SCALE GENOMIC DNA]</scope>
    <source>
        <strain evidence="3 4">CBS 15793</strain>
    </source>
</reference>
<dbReference type="Proteomes" id="UP001212411">
    <property type="component" value="Chromosome 1"/>
</dbReference>
<accession>A0AAE9W697</accession>
<dbReference type="EMBL" id="CP115611">
    <property type="protein sequence ID" value="WBW70856.1"/>
    <property type="molecule type" value="Genomic_DNA"/>
</dbReference>
<dbReference type="KEGG" id="som:SOMG_01931"/>
<dbReference type="AlphaFoldDB" id="A0AAE9W697"/>
<keyword evidence="2" id="KW-1133">Transmembrane helix</keyword>
<feature type="compositionally biased region" description="Polar residues" evidence="1">
    <location>
        <begin position="8"/>
        <end position="25"/>
    </location>
</feature>
<dbReference type="RefSeq" id="XP_056035099.1">
    <property type="nucleotide sequence ID" value="XM_056180724.1"/>
</dbReference>
<name>A0AAE9W697_9SCHI</name>
<dbReference type="GeneID" id="80875413"/>
<organism evidence="3 4">
    <name type="scientific">Schizosaccharomyces osmophilus</name>
    <dbReference type="NCBI Taxonomy" id="2545709"/>
    <lineage>
        <taxon>Eukaryota</taxon>
        <taxon>Fungi</taxon>
        <taxon>Dikarya</taxon>
        <taxon>Ascomycota</taxon>
        <taxon>Taphrinomycotina</taxon>
        <taxon>Schizosaccharomycetes</taxon>
        <taxon>Schizosaccharomycetales</taxon>
        <taxon>Schizosaccharomycetaceae</taxon>
        <taxon>Schizosaccharomyces</taxon>
    </lineage>
</organism>
<keyword evidence="2" id="KW-0812">Transmembrane</keyword>
<feature type="region of interest" description="Disordered" evidence="1">
    <location>
        <begin position="1"/>
        <end position="30"/>
    </location>
</feature>
<protein>
    <submittedName>
        <fullName evidence="3">Uncharacterized protein</fullName>
    </submittedName>
</protein>
<evidence type="ECO:0000313" key="4">
    <source>
        <dbReference type="Proteomes" id="UP001212411"/>
    </source>
</evidence>
<feature type="transmembrane region" description="Helical" evidence="2">
    <location>
        <begin position="87"/>
        <end position="106"/>
    </location>
</feature>
<evidence type="ECO:0000313" key="3">
    <source>
        <dbReference type="EMBL" id="WBW70856.1"/>
    </source>
</evidence>
<keyword evidence="4" id="KW-1185">Reference proteome</keyword>
<evidence type="ECO:0000256" key="1">
    <source>
        <dbReference type="SAM" id="MobiDB-lite"/>
    </source>
</evidence>
<sequence>MTDAIAPVSSSDVSVKTLNNETPENNAPVYSPVDFPKALYHERPDTQSHPNSLPPPYSDLPYNVDLESGREIAKNHMPWWEVMIDSLFFGSTISLILGLILCYFTETAPKKAVSWTILGVWNVLLLVFLLVNYDKLFVKNKKSS</sequence>